<dbReference type="PATRIC" id="fig|1217988.3.peg.2671"/>
<dbReference type="Proteomes" id="UP000018440">
    <property type="component" value="Unassembled WGS sequence"/>
</dbReference>
<feature type="coiled-coil region" evidence="1">
    <location>
        <begin position="106"/>
        <end position="133"/>
    </location>
</feature>
<sequence length="206" mass="23671">MNQIVDVTPNTLTSTSSVIPYSHNDIKNMFDELHAAFQNAETWAKRVENIIDDVPIAAINQMRYAGYHISKVLSKSNFFPAEAPHQCLVNIDDLRSAYKHLLRAYFDSLDQLTQQLEAELKTYEASFQDLNLVVTDHFPDFFDWMDAVTEIGQFDISHNTESVNQFAISKNDREAHYQKIVDKIEDLVKIKKQFRAIANCLVVQAK</sequence>
<gene>
    <name evidence="2" type="ORF">F955_02765</name>
</gene>
<evidence type="ECO:0000313" key="2">
    <source>
        <dbReference type="EMBL" id="ENV43369.1"/>
    </source>
</evidence>
<protein>
    <submittedName>
        <fullName evidence="2">Uncharacterized protein</fullName>
    </submittedName>
</protein>
<keyword evidence="1" id="KW-0175">Coiled coil</keyword>
<evidence type="ECO:0000313" key="3">
    <source>
        <dbReference type="Proteomes" id="UP000018440"/>
    </source>
</evidence>
<comment type="caution">
    <text evidence="2">The sequence shown here is derived from an EMBL/GenBank/DDBJ whole genome shotgun (WGS) entry which is preliminary data.</text>
</comment>
<dbReference type="RefSeq" id="WP_004895333.1">
    <property type="nucleotide sequence ID" value="NZ_KB849577.1"/>
</dbReference>
<name>N9AB49_9GAMM</name>
<dbReference type="AlphaFoldDB" id="N9AB49"/>
<dbReference type="HOGENOM" id="CLU_1381973_0_0_6"/>
<organism evidence="2 3">
    <name type="scientific">Acinetobacter schindleri CIP 107287</name>
    <dbReference type="NCBI Taxonomy" id="1217988"/>
    <lineage>
        <taxon>Bacteria</taxon>
        <taxon>Pseudomonadati</taxon>
        <taxon>Pseudomonadota</taxon>
        <taxon>Gammaproteobacteria</taxon>
        <taxon>Moraxellales</taxon>
        <taxon>Moraxellaceae</taxon>
        <taxon>Acinetobacter</taxon>
    </lineage>
</organism>
<reference evidence="2 3" key="1">
    <citation type="submission" date="2013-02" db="EMBL/GenBank/DDBJ databases">
        <title>The Genome Sequence of Acinetobacter schindleri CIP 107287.</title>
        <authorList>
            <consortium name="The Broad Institute Genome Sequencing Platform"/>
            <consortium name="The Broad Institute Genome Sequencing Center for Infectious Disease"/>
            <person name="Cerqueira G."/>
            <person name="Feldgarden M."/>
            <person name="Courvalin P."/>
            <person name="Perichon B."/>
            <person name="Grillot-Courvalin C."/>
            <person name="Clermont D."/>
            <person name="Rocha E."/>
            <person name="Yoon E.-J."/>
            <person name="Nemec A."/>
            <person name="Walker B."/>
            <person name="Young S.K."/>
            <person name="Zeng Q."/>
            <person name="Gargeya S."/>
            <person name="Fitzgerald M."/>
            <person name="Haas B."/>
            <person name="Abouelleil A."/>
            <person name="Alvarado L."/>
            <person name="Arachchi H.M."/>
            <person name="Berlin A.M."/>
            <person name="Chapman S.B."/>
            <person name="Dewar J."/>
            <person name="Goldberg J."/>
            <person name="Griggs A."/>
            <person name="Gujja S."/>
            <person name="Hansen M."/>
            <person name="Howarth C."/>
            <person name="Imamovic A."/>
            <person name="Larimer J."/>
            <person name="McCowan C."/>
            <person name="Murphy C."/>
            <person name="Neiman D."/>
            <person name="Pearson M."/>
            <person name="Priest M."/>
            <person name="Roberts A."/>
            <person name="Saif S."/>
            <person name="Shea T."/>
            <person name="Sisk P."/>
            <person name="Sykes S."/>
            <person name="Wortman J."/>
            <person name="Nusbaum C."/>
            <person name="Birren B."/>
        </authorList>
    </citation>
    <scope>NUCLEOTIDE SEQUENCE [LARGE SCALE GENOMIC DNA]</scope>
    <source>
        <strain evidence="2 3">CIP 107287</strain>
    </source>
</reference>
<accession>N9AB49</accession>
<evidence type="ECO:0000256" key="1">
    <source>
        <dbReference type="SAM" id="Coils"/>
    </source>
</evidence>
<dbReference type="EMBL" id="APPQ01000030">
    <property type="protein sequence ID" value="ENV43369.1"/>
    <property type="molecule type" value="Genomic_DNA"/>
</dbReference>
<proteinExistence type="predicted"/>